<dbReference type="SUPFAM" id="SSF110921">
    <property type="entry name" value="2-isopropylmalate synthase LeuA, allosteric (dimerisation) domain"/>
    <property type="match status" value="1"/>
</dbReference>
<dbReference type="eggNOG" id="COG0119">
    <property type="taxonomic scope" value="Bacteria"/>
</dbReference>
<dbReference type="InterPro" id="IPR036230">
    <property type="entry name" value="LeuA_allosteric_dom_sf"/>
</dbReference>
<evidence type="ECO:0000313" key="3">
    <source>
        <dbReference type="EMBL" id="CDO87701.1"/>
    </source>
</evidence>
<protein>
    <submittedName>
        <fullName evidence="3">2-isopropylmalate synthase</fullName>
    </submittedName>
    <submittedName>
        <fullName evidence="4">Homocitrate synthase</fullName>
    </submittedName>
</protein>
<evidence type="ECO:0000256" key="1">
    <source>
        <dbReference type="ARBA" id="ARBA00022679"/>
    </source>
</evidence>
<feature type="region of interest" description="Disordered" evidence="2">
    <location>
        <begin position="1"/>
        <end position="25"/>
    </location>
</feature>
<gene>
    <name evidence="3" type="primary">leuA_2</name>
    <name evidence="4" type="ORF">AWC29_27490</name>
    <name evidence="3" type="ORF">BN973_02057</name>
</gene>
<proteinExistence type="predicted"/>
<dbReference type="Proteomes" id="UP000028880">
    <property type="component" value="Unassembled WGS sequence"/>
</dbReference>
<accession>A0A024JVT1</accession>
<dbReference type="EMBL" id="LQPY01000038">
    <property type="protein sequence ID" value="ORW99493.1"/>
    <property type="molecule type" value="Genomic_DNA"/>
</dbReference>
<organism evidence="3">
    <name type="scientific">Mycobacterium triplex</name>
    <dbReference type="NCBI Taxonomy" id="47839"/>
    <lineage>
        <taxon>Bacteria</taxon>
        <taxon>Bacillati</taxon>
        <taxon>Actinomycetota</taxon>
        <taxon>Actinomycetes</taxon>
        <taxon>Mycobacteriales</taxon>
        <taxon>Mycobacteriaceae</taxon>
        <taxon>Mycobacterium</taxon>
        <taxon>Mycobacterium simiae complex</taxon>
    </lineage>
</organism>
<evidence type="ECO:0000256" key="2">
    <source>
        <dbReference type="SAM" id="MobiDB-lite"/>
    </source>
</evidence>
<keyword evidence="5" id="KW-1185">Reference proteome</keyword>
<sequence>MPLTQPLSRPRCRPEPKPTGVPARRRDANAWFGDHFGVALPRGLREQAGAMTWENFVTAYGQAAGPLRLRQWVCADTERPTGRLGPQARNFRAMIAVGDHISTSTAAASGPIAALTSMLHERGIAIETLKFHQMASDGCTATFICGSDGLHAEWAVGLSGDPTQSALRALIACANRLLA</sequence>
<dbReference type="GO" id="GO:0016740">
    <property type="term" value="F:transferase activity"/>
    <property type="evidence" value="ECO:0007669"/>
    <property type="project" value="UniProtKB-KW"/>
</dbReference>
<dbReference type="STRING" id="47839.BN973_02057"/>
<dbReference type="RefSeq" id="WP_051641203.1">
    <property type="nucleotide sequence ID" value="NZ_HG964446.1"/>
</dbReference>
<keyword evidence="1" id="KW-0808">Transferase</keyword>
<dbReference type="HOGENOM" id="CLU_097459_1_0_11"/>
<dbReference type="EMBL" id="HG964446">
    <property type="protein sequence ID" value="CDO87701.1"/>
    <property type="molecule type" value="Genomic_DNA"/>
</dbReference>
<reference evidence="3" key="1">
    <citation type="journal article" date="2014" name="Genome Announc.">
        <title>Draft Genome Sequence of Mycobacterium triplex DSM 44626.</title>
        <authorList>
            <person name="Sassi M."/>
            <person name="Croce O."/>
            <person name="Robert C."/>
            <person name="Raoult D."/>
            <person name="Drancourt M."/>
        </authorList>
    </citation>
    <scope>NUCLEOTIDE SEQUENCE [LARGE SCALE GENOMIC DNA]</scope>
    <source>
        <strain evidence="3">DSM 44626</strain>
    </source>
</reference>
<evidence type="ECO:0000313" key="5">
    <source>
        <dbReference type="Proteomes" id="UP000193710"/>
    </source>
</evidence>
<reference evidence="3" key="2">
    <citation type="submission" date="2014-04" db="EMBL/GenBank/DDBJ databases">
        <authorList>
            <person name="Xu Y.W."/>
            <person name="Yang Q."/>
        </authorList>
    </citation>
    <scope>NUCLEOTIDE SEQUENCE</scope>
    <source>
        <strain evidence="3">DSM 44626</strain>
    </source>
</reference>
<dbReference type="Gene3D" id="3.30.160.270">
    <property type="match status" value="1"/>
</dbReference>
<reference evidence="4 5" key="3">
    <citation type="submission" date="2016-01" db="EMBL/GenBank/DDBJ databases">
        <title>The new phylogeny of the genus Mycobacterium.</title>
        <authorList>
            <person name="Tarcisio F."/>
            <person name="Conor M."/>
            <person name="Antonella G."/>
            <person name="Elisabetta G."/>
            <person name="Giulia F.S."/>
            <person name="Sara T."/>
            <person name="Anna F."/>
            <person name="Clotilde B."/>
            <person name="Roberto B."/>
            <person name="Veronica D.S."/>
            <person name="Fabio R."/>
            <person name="Monica P."/>
            <person name="Olivier J."/>
            <person name="Enrico T."/>
            <person name="Nicola S."/>
        </authorList>
    </citation>
    <scope>NUCLEOTIDE SEQUENCE [LARGE SCALE GENOMIC DNA]</scope>
    <source>
        <strain evidence="4 5">DSM 44626</strain>
    </source>
</reference>
<dbReference type="AlphaFoldDB" id="A0A024JVT1"/>
<dbReference type="Proteomes" id="UP000193710">
    <property type="component" value="Unassembled WGS sequence"/>
</dbReference>
<name>A0A024JVT1_9MYCO</name>
<evidence type="ECO:0000313" key="4">
    <source>
        <dbReference type="EMBL" id="ORW99493.1"/>
    </source>
</evidence>